<feature type="signal peptide" evidence="3">
    <location>
        <begin position="1"/>
        <end position="39"/>
    </location>
</feature>
<dbReference type="RefSeq" id="WP_247957251.1">
    <property type="nucleotide sequence ID" value="NZ_CP078077.1"/>
</dbReference>
<reference evidence="4 5" key="1">
    <citation type="submission" date="2021-06" db="EMBL/GenBank/DDBJ databases">
        <title>Genome-based taxonomic framework of Microbacterium strains isolated from marine environment, the description of four new species and reclassification of four preexisting species.</title>
        <authorList>
            <person name="Lee S.D."/>
            <person name="Kim S.-M."/>
            <person name="Byeon Y.-S."/>
            <person name="Yang H.L."/>
            <person name="Kim I.S."/>
        </authorList>
    </citation>
    <scope>NUCLEOTIDE SEQUENCE [LARGE SCALE GENOMIC DNA]</scope>
    <source>
        <strain evidence="4 5">SSW1-36</strain>
    </source>
</reference>
<feature type="compositionally biased region" description="Low complexity" evidence="1">
    <location>
        <begin position="309"/>
        <end position="334"/>
    </location>
</feature>
<evidence type="ECO:0000256" key="2">
    <source>
        <dbReference type="SAM" id="Phobius"/>
    </source>
</evidence>
<name>A0ABY4IN31_9MICO</name>
<keyword evidence="2" id="KW-0812">Transmembrane</keyword>
<sequence>MTASTPDRRLRARLRRLTSAAAAFALAAGLGAVASPAMAADGDDETTDAGIVELSVAIGSHGRITPGASATASLSLQNDTDARLSTGTVTVEINRTPLSDGTAVSTWLDETSAPGEFETLGSKATDAVEAGGSDRVSVDIPPESLAELAPGVYPIRAELSGASTGTVGSDDFVSRNVSADSVLVVTADAVQVGVIVPITATPADGVLLTADELAELTAADGALTAALDGVSGTAAVIAIDPAIVAAIRVLGTSAPANATDWLERFDDLPNERFALQFGDADATVQAQAQLPELLQPTTLAPFVNPLSFPSTPATATPTPGTSTPSPTPSATDAPVLPDDETLTAIDDAIEGIVWPLAGARSEDLATFTSYFGGEVTTIVSSSATDAVDTAHATTDGHDLLVVDEAISAAISGAASESASGARQRWLAAASAQLYFAGQAAPQGPLLVGLDRDETRDAAALREAIAAVDSPGFDLSSVRSAPAAGVALTGAVDDLRVSALQNMLVDEGTLATFATILDDPQVLLSRERIRVLREIAVGVPETKFSTNVAVHRAATNDTLHAVSIPPSSTIQLLSANADLPFSVRNDLPWPVNLRLTVAPTDPRLEVQGSNDVVVQANSSARVKVPVSARVGSGELDLRLNLYSPTGALIDGPQTVRVAVRAEWETIGLVIFGGLAVLLIVGGVIRTVLRRRRESAVEGGEADAAADADALDESGEKETT</sequence>
<proteinExistence type="predicted"/>
<feature type="compositionally biased region" description="Acidic residues" evidence="1">
    <location>
        <begin position="698"/>
        <end position="711"/>
    </location>
</feature>
<feature type="region of interest" description="Disordered" evidence="1">
    <location>
        <begin position="305"/>
        <end position="336"/>
    </location>
</feature>
<organism evidence="4 5">
    <name type="scientific">Microbacterium galbinum</name>
    <dbReference type="NCBI Taxonomy" id="2851646"/>
    <lineage>
        <taxon>Bacteria</taxon>
        <taxon>Bacillati</taxon>
        <taxon>Actinomycetota</taxon>
        <taxon>Actinomycetes</taxon>
        <taxon>Micrococcales</taxon>
        <taxon>Microbacteriaceae</taxon>
        <taxon>Microbacterium</taxon>
    </lineage>
</organism>
<dbReference type="EMBL" id="CP078077">
    <property type="protein sequence ID" value="UPL14133.1"/>
    <property type="molecule type" value="Genomic_DNA"/>
</dbReference>
<keyword evidence="2" id="KW-0472">Membrane</keyword>
<protein>
    <recommendedName>
        <fullName evidence="6">2-oxoglutarate dehydrogenase</fullName>
    </recommendedName>
</protein>
<dbReference type="Proteomes" id="UP000831963">
    <property type="component" value="Chromosome"/>
</dbReference>
<evidence type="ECO:0000256" key="1">
    <source>
        <dbReference type="SAM" id="MobiDB-lite"/>
    </source>
</evidence>
<keyword evidence="3" id="KW-0732">Signal</keyword>
<dbReference type="Pfam" id="PF19516">
    <property type="entry name" value="DUF6049"/>
    <property type="match status" value="1"/>
</dbReference>
<evidence type="ECO:0000313" key="4">
    <source>
        <dbReference type="EMBL" id="UPL14133.1"/>
    </source>
</evidence>
<feature type="region of interest" description="Disordered" evidence="1">
    <location>
        <begin position="696"/>
        <end position="718"/>
    </location>
</feature>
<feature type="transmembrane region" description="Helical" evidence="2">
    <location>
        <begin position="665"/>
        <end position="683"/>
    </location>
</feature>
<evidence type="ECO:0008006" key="6">
    <source>
        <dbReference type="Google" id="ProtNLM"/>
    </source>
</evidence>
<accession>A0ABY4IN31</accession>
<keyword evidence="2" id="KW-1133">Transmembrane helix</keyword>
<gene>
    <name evidence="4" type="ORF">KV396_06445</name>
</gene>
<feature type="chain" id="PRO_5047115079" description="2-oxoglutarate dehydrogenase" evidence="3">
    <location>
        <begin position="40"/>
        <end position="718"/>
    </location>
</feature>
<dbReference type="InterPro" id="IPR046112">
    <property type="entry name" value="DUF6049"/>
</dbReference>
<evidence type="ECO:0000256" key="3">
    <source>
        <dbReference type="SAM" id="SignalP"/>
    </source>
</evidence>
<keyword evidence="5" id="KW-1185">Reference proteome</keyword>
<evidence type="ECO:0000313" key="5">
    <source>
        <dbReference type="Proteomes" id="UP000831963"/>
    </source>
</evidence>